<protein>
    <submittedName>
        <fullName evidence="1">4602_t:CDS:1</fullName>
    </submittedName>
</protein>
<organism evidence="1 2">
    <name type="scientific">Racocetra fulgida</name>
    <dbReference type="NCBI Taxonomy" id="60492"/>
    <lineage>
        <taxon>Eukaryota</taxon>
        <taxon>Fungi</taxon>
        <taxon>Fungi incertae sedis</taxon>
        <taxon>Mucoromycota</taxon>
        <taxon>Glomeromycotina</taxon>
        <taxon>Glomeromycetes</taxon>
        <taxon>Diversisporales</taxon>
        <taxon>Gigasporaceae</taxon>
        <taxon>Racocetra</taxon>
    </lineage>
</organism>
<proteinExistence type="predicted"/>
<keyword evidence="2" id="KW-1185">Reference proteome</keyword>
<accession>A0A9N9HXG4</accession>
<evidence type="ECO:0000313" key="1">
    <source>
        <dbReference type="EMBL" id="CAG8711042.1"/>
    </source>
</evidence>
<evidence type="ECO:0000313" key="2">
    <source>
        <dbReference type="Proteomes" id="UP000789396"/>
    </source>
</evidence>
<dbReference type="GO" id="GO:0003677">
    <property type="term" value="F:DNA binding"/>
    <property type="evidence" value="ECO:0007669"/>
    <property type="project" value="InterPro"/>
</dbReference>
<dbReference type="EMBL" id="CAJVPZ010022285">
    <property type="protein sequence ID" value="CAG8711042.1"/>
    <property type="molecule type" value="Genomic_DNA"/>
</dbReference>
<dbReference type="InterPro" id="IPR010982">
    <property type="entry name" value="Lambda_DNA-bd_dom_sf"/>
</dbReference>
<comment type="caution">
    <text evidence="1">The sequence shown here is derived from an EMBL/GenBank/DDBJ whole genome shotgun (WGS) entry which is preliminary data.</text>
</comment>
<dbReference type="AlphaFoldDB" id="A0A9N9HXG4"/>
<name>A0A9N9HXG4_9GLOM</name>
<dbReference type="Gene3D" id="1.10.260.40">
    <property type="entry name" value="lambda repressor-like DNA-binding domains"/>
    <property type="match status" value="1"/>
</dbReference>
<reference evidence="1" key="1">
    <citation type="submission" date="2021-06" db="EMBL/GenBank/DDBJ databases">
        <authorList>
            <person name="Kallberg Y."/>
            <person name="Tangrot J."/>
            <person name="Rosling A."/>
        </authorList>
    </citation>
    <scope>NUCLEOTIDE SEQUENCE</scope>
    <source>
        <strain evidence="1">IN212</strain>
    </source>
</reference>
<gene>
    <name evidence="1" type="ORF">RFULGI_LOCUS10847</name>
</gene>
<dbReference type="Proteomes" id="UP000789396">
    <property type="component" value="Unassembled WGS sequence"/>
</dbReference>
<feature type="non-terminal residue" evidence="1">
    <location>
        <position position="1"/>
    </location>
</feature>
<sequence>LCLKIKVEDSGFCAWLRDEKQLSSYGFPFTYGYEEILRKEYSEYVTRVESAKLDEEIIRQIKNWPCHLTIGCYGISQDPDSSEFCKQYQKLKQEGIFNQEGYQIFSSDSNNLIYTIHPQAIYTSQLIDLIGTETAVSKPYDDDLLVIDFTTSNIGEKILTSNPSELELEYEEREDNYNVAKDLPENPTPLEEIKFEICQKILSFKFRNHLTTEEIARKIKTTKYETQKLLFCWIDNFDLETLVNYASELFSPCKAEINFKENRIGGHAKTI</sequence>